<feature type="chain" id="PRO_5041728358" description="Extracellular membrane protein CFEM domain-containing protein" evidence="16">
    <location>
        <begin position="21"/>
        <end position="502"/>
    </location>
</feature>
<evidence type="ECO:0000256" key="13">
    <source>
        <dbReference type="ARBA" id="ARBA00038359"/>
    </source>
</evidence>
<keyword evidence="6" id="KW-0325">Glycoprotein</keyword>
<evidence type="ECO:0000256" key="12">
    <source>
        <dbReference type="ARBA" id="ARBA00023288"/>
    </source>
</evidence>
<dbReference type="PANTHER" id="PTHR33048:SF143">
    <property type="entry name" value="EXTRACELLULAR MEMBRANE PROTEIN CFEM DOMAIN-CONTAINING PROTEIN-RELATED"/>
    <property type="match status" value="1"/>
</dbReference>
<dbReference type="InterPro" id="IPR052337">
    <property type="entry name" value="SAT4-like"/>
</dbReference>
<dbReference type="AlphaFoldDB" id="A0AA97NP00"/>
<evidence type="ECO:0000256" key="15">
    <source>
        <dbReference type="SAM" id="Phobius"/>
    </source>
</evidence>
<organism evidence="19">
    <name type="scientific">Pyricularia oryzae (strain Y34)</name>
    <name type="common">Rice blast fungus</name>
    <name type="synonym">Magnaporthe oryzae</name>
    <dbReference type="NCBI Taxonomy" id="1143189"/>
    <lineage>
        <taxon>Eukaryota</taxon>
        <taxon>Fungi</taxon>
        <taxon>Dikarya</taxon>
        <taxon>Ascomycota</taxon>
        <taxon>Pezizomycotina</taxon>
        <taxon>Sordariomycetes</taxon>
        <taxon>Sordariomycetidae</taxon>
        <taxon>Magnaporthales</taxon>
        <taxon>Pyriculariaceae</taxon>
        <taxon>Pyricularia</taxon>
    </lineage>
</organism>
<evidence type="ECO:0000256" key="6">
    <source>
        <dbReference type="ARBA" id="ARBA00022622"/>
    </source>
</evidence>
<dbReference type="EMBL" id="JH793624">
    <property type="protein sequence ID" value="ELQ33603.1"/>
    <property type="molecule type" value="Genomic_DNA"/>
</dbReference>
<feature type="domain" description="Rhodopsin" evidence="18">
    <location>
        <begin position="127"/>
        <end position="379"/>
    </location>
</feature>
<comment type="similarity">
    <text evidence="4">Belongs to the RBT5 family.</text>
</comment>
<accession>A0AA97NP00</accession>
<keyword evidence="10 15" id="KW-0472">Membrane</keyword>
<feature type="transmembrane region" description="Helical" evidence="15">
    <location>
        <begin position="143"/>
        <end position="165"/>
    </location>
</feature>
<evidence type="ECO:0000256" key="4">
    <source>
        <dbReference type="ARBA" id="ARBA00010031"/>
    </source>
</evidence>
<evidence type="ECO:0000256" key="8">
    <source>
        <dbReference type="ARBA" id="ARBA00022729"/>
    </source>
</evidence>
<evidence type="ECO:0000313" key="19">
    <source>
        <dbReference type="EMBL" id="ELQ33603.1"/>
    </source>
</evidence>
<evidence type="ECO:0000259" key="18">
    <source>
        <dbReference type="Pfam" id="PF20684"/>
    </source>
</evidence>
<dbReference type="InterPro" id="IPR008427">
    <property type="entry name" value="Extracellular_membr_CFEM_dom"/>
</dbReference>
<feature type="domain" description="CFEM" evidence="17">
    <location>
        <begin position="37"/>
        <end position="96"/>
    </location>
</feature>
<evidence type="ECO:0000256" key="3">
    <source>
        <dbReference type="ARBA" id="ARBA00004613"/>
    </source>
</evidence>
<sequence length="502" mass="54369">MKADHVLTALLLTLLPLASCFQDVNATEERAALRKLVASLPSCMIPCAATHAPKDCPLTTMRCVCRPPSKAVEDCSVKQCNGWDLIVGRRLIMEACGVPPPNEGVPLMAQLWASTAVCIVALCMCIAARLFGGQGGIGWDDACVTGAICCLVITVSGTQSAVTHGLGRDAFVKSPYDLNISTRWFFIRSIVFFWTAAACKASLLFQFSRIFNSDGIDPLWRLPFRGPAWSFKMVLLCTHMVNLVTCVSFTIFALAQCAPMSYYWTQWNSPQNGSCIVNKRLPSFGHSIVGVLLDFWILALPLRLISFLNISKGTKVAAASMYCLGALVTVISIVRVSILMRDLNISSDLLSNYIAVTKWSQAEMATAIVCACIIPAKQFCVRVLPLPFWRLKKALLSARRQRRSMATLENSGGEEGGIGSWEHNDQKTSVGGVATTRGKHSHTGSTVSKDEAKLAVVGAQSDFVELQSVDSYPPGDPQAVHPATEQHETVPAAIGRVVGDPK</sequence>
<evidence type="ECO:0000256" key="16">
    <source>
        <dbReference type="SAM" id="SignalP"/>
    </source>
</evidence>
<dbReference type="PANTHER" id="PTHR33048">
    <property type="entry name" value="PTH11-LIKE INTEGRAL MEMBRANE PROTEIN (AFU_ORTHOLOGUE AFUA_5G11245)"/>
    <property type="match status" value="1"/>
</dbReference>
<keyword evidence="6" id="KW-0336">GPI-anchor</keyword>
<evidence type="ECO:0000256" key="7">
    <source>
        <dbReference type="ARBA" id="ARBA00022692"/>
    </source>
</evidence>
<dbReference type="Proteomes" id="UP000011086">
    <property type="component" value="Unassembled WGS sequence"/>
</dbReference>
<evidence type="ECO:0000256" key="11">
    <source>
        <dbReference type="ARBA" id="ARBA00023157"/>
    </source>
</evidence>
<evidence type="ECO:0000256" key="9">
    <source>
        <dbReference type="ARBA" id="ARBA00022989"/>
    </source>
</evidence>
<feature type="signal peptide" evidence="16">
    <location>
        <begin position="1"/>
        <end position="20"/>
    </location>
</feature>
<dbReference type="Pfam" id="PF20684">
    <property type="entry name" value="Fung_rhodopsin"/>
    <property type="match status" value="1"/>
</dbReference>
<gene>
    <name evidence="19" type="ORF">OOU_Y34scaffold00923g15</name>
</gene>
<keyword evidence="12" id="KW-0449">Lipoprotein</keyword>
<keyword evidence="5" id="KW-0964">Secreted</keyword>
<feature type="transmembrane region" description="Helical" evidence="15">
    <location>
        <begin position="316"/>
        <end position="340"/>
    </location>
</feature>
<comment type="similarity">
    <text evidence="13">Belongs to the SAT4 family.</text>
</comment>
<feature type="transmembrane region" description="Helical" evidence="15">
    <location>
        <begin position="240"/>
        <end position="264"/>
    </location>
</feature>
<evidence type="ECO:0000256" key="10">
    <source>
        <dbReference type="ARBA" id="ARBA00023136"/>
    </source>
</evidence>
<keyword evidence="7 15" id="KW-0812">Transmembrane</keyword>
<dbReference type="InterPro" id="IPR049326">
    <property type="entry name" value="Rhodopsin_dom_fungi"/>
</dbReference>
<comment type="subcellular location">
    <subcellularLocation>
        <location evidence="2">Membrane</location>
        <topology evidence="2">Lipid-anchor</topology>
        <topology evidence="2">GPI-anchor</topology>
    </subcellularLocation>
    <subcellularLocation>
        <location evidence="1">Membrane</location>
        <topology evidence="1">Multi-pass membrane protein</topology>
    </subcellularLocation>
    <subcellularLocation>
        <location evidence="3">Secreted</location>
    </subcellularLocation>
</comment>
<evidence type="ECO:0000256" key="5">
    <source>
        <dbReference type="ARBA" id="ARBA00022525"/>
    </source>
</evidence>
<keyword evidence="8 16" id="KW-0732">Signal</keyword>
<dbReference type="GO" id="GO:0005576">
    <property type="term" value="C:extracellular region"/>
    <property type="evidence" value="ECO:0007669"/>
    <property type="project" value="UniProtKB-SubCell"/>
</dbReference>
<proteinExistence type="inferred from homology"/>
<keyword evidence="9 15" id="KW-1133">Transmembrane helix</keyword>
<protein>
    <recommendedName>
        <fullName evidence="20">Extracellular membrane protein CFEM domain-containing protein</fullName>
    </recommendedName>
</protein>
<feature type="region of interest" description="Disordered" evidence="14">
    <location>
        <begin position="407"/>
        <end position="447"/>
    </location>
</feature>
<feature type="transmembrane region" description="Helical" evidence="15">
    <location>
        <begin position="111"/>
        <end position="131"/>
    </location>
</feature>
<reference evidence="19" key="1">
    <citation type="journal article" date="2012" name="PLoS Genet.">
        <title>Comparative analysis of the genomes of two field isolates of the rice blast fungus Magnaporthe oryzae.</title>
        <authorList>
            <person name="Xue M."/>
            <person name="Yang J."/>
            <person name="Li Z."/>
            <person name="Hu S."/>
            <person name="Yao N."/>
            <person name="Dean R.A."/>
            <person name="Zhao W."/>
            <person name="Shen M."/>
            <person name="Zhang H."/>
            <person name="Li C."/>
            <person name="Liu L."/>
            <person name="Cao L."/>
            <person name="Xu X."/>
            <person name="Xing Y."/>
            <person name="Hsiang T."/>
            <person name="Zhang Z."/>
            <person name="Xu J.R."/>
            <person name="Peng Y.L."/>
        </authorList>
    </citation>
    <scope>NUCLEOTIDE SEQUENCE</scope>
    <source>
        <strain evidence="19">Y34</strain>
    </source>
</reference>
<evidence type="ECO:0008006" key="20">
    <source>
        <dbReference type="Google" id="ProtNLM"/>
    </source>
</evidence>
<dbReference type="Pfam" id="PF05730">
    <property type="entry name" value="CFEM"/>
    <property type="match status" value="1"/>
</dbReference>
<dbReference type="GO" id="GO:0098552">
    <property type="term" value="C:side of membrane"/>
    <property type="evidence" value="ECO:0007669"/>
    <property type="project" value="UniProtKB-KW"/>
</dbReference>
<keyword evidence="11" id="KW-1015">Disulfide bond</keyword>
<evidence type="ECO:0000259" key="17">
    <source>
        <dbReference type="Pfam" id="PF05730"/>
    </source>
</evidence>
<name>A0AA97NP00_PYRO3</name>
<feature type="transmembrane region" description="Helical" evidence="15">
    <location>
        <begin position="284"/>
        <end position="304"/>
    </location>
</feature>
<feature type="transmembrane region" description="Helical" evidence="15">
    <location>
        <begin position="185"/>
        <end position="205"/>
    </location>
</feature>
<evidence type="ECO:0000256" key="14">
    <source>
        <dbReference type="SAM" id="MobiDB-lite"/>
    </source>
</evidence>
<evidence type="ECO:0000256" key="1">
    <source>
        <dbReference type="ARBA" id="ARBA00004141"/>
    </source>
</evidence>
<evidence type="ECO:0000256" key="2">
    <source>
        <dbReference type="ARBA" id="ARBA00004589"/>
    </source>
</evidence>